<comment type="caution">
    <text evidence="1">The sequence shown here is derived from an EMBL/GenBank/DDBJ whole genome shotgun (WGS) entry which is preliminary data.</text>
</comment>
<organism evidence="1 2">
    <name type="scientific">Microbacterium kyungheense</name>
    <dbReference type="NCBI Taxonomy" id="1263636"/>
    <lineage>
        <taxon>Bacteria</taxon>
        <taxon>Bacillati</taxon>
        <taxon>Actinomycetota</taxon>
        <taxon>Actinomycetes</taxon>
        <taxon>Micrococcales</taxon>
        <taxon>Microbacteriaceae</taxon>
        <taxon>Microbacterium</taxon>
    </lineage>
</organism>
<dbReference type="EMBL" id="VFPE01000003">
    <property type="protein sequence ID" value="TQM25118.1"/>
    <property type="molecule type" value="Genomic_DNA"/>
</dbReference>
<evidence type="ECO:0008006" key="3">
    <source>
        <dbReference type="Google" id="ProtNLM"/>
    </source>
</evidence>
<gene>
    <name evidence="1" type="ORF">FB391_2577</name>
</gene>
<dbReference type="SUPFAM" id="SSF49785">
    <property type="entry name" value="Galactose-binding domain-like"/>
    <property type="match status" value="1"/>
</dbReference>
<keyword evidence="2" id="KW-1185">Reference proteome</keyword>
<proteinExistence type="predicted"/>
<dbReference type="AlphaFoldDB" id="A0A543EU73"/>
<dbReference type="Proteomes" id="UP000320235">
    <property type="component" value="Unassembled WGS sequence"/>
</dbReference>
<dbReference type="OrthoDB" id="5165480at2"/>
<reference evidence="1 2" key="1">
    <citation type="submission" date="2019-06" db="EMBL/GenBank/DDBJ databases">
        <title>Sequencing the genomes of 1000 actinobacteria strains.</title>
        <authorList>
            <person name="Klenk H.-P."/>
        </authorList>
    </citation>
    <scope>NUCLEOTIDE SEQUENCE [LARGE SCALE GENOMIC DNA]</scope>
    <source>
        <strain evidence="1 2">DSM 105492</strain>
    </source>
</reference>
<evidence type="ECO:0000313" key="2">
    <source>
        <dbReference type="Proteomes" id="UP000320235"/>
    </source>
</evidence>
<name>A0A543EU73_9MICO</name>
<dbReference type="InterPro" id="IPR008979">
    <property type="entry name" value="Galactose-bd-like_sf"/>
</dbReference>
<accession>A0A543EU73</accession>
<dbReference type="RefSeq" id="WP_141894866.1">
    <property type="nucleotide sequence ID" value="NZ_BAABLH010000002.1"/>
</dbReference>
<dbReference type="Gene3D" id="2.60.120.260">
    <property type="entry name" value="Galactose-binding domain-like"/>
    <property type="match status" value="1"/>
</dbReference>
<sequence>MTTRLLEPVAVATIDTTDVKVAGGKTRLDSSTVPYASATLEFPLLDDTLLDWLDGLRDGVRIPYEAGDEGDTPRLFDLSLRGREVDHTEKRVTLTLASDEALLIKYQQLTLDSGARAHETSLRAVCNYVLAKIGASLEAGADDADVTAYWAVTNMLPNPSFETNLTGWSTGFGATSFTRPAHGATPAGAGSVLRWVANASTSAIVAAPGPSSFPVTPGRSYVFSIYAYGGAARTASARLQWFASDGTVLIGEVAGAAQVLDVTGVFKRFTVTGVAPAGATTMQPILYIHATANGEAFIADCAMLYEGDEVIPYHDGATAPAGYTVAWSGTAHASPSTRTPVVERRPELFTIKPGTSLWDFLLPITSQAGMVLWCDELRHWHLAFPESRTIPTLVSVSESNTSLGVDSLSLDDEGAVVSGVILRYRWTENGAQQEAYDTAGDPDNAITIDIPKPYPGPGAASAVLARRQGSGRRQTVKTITQQAATPGMTAQISLPGAPDTIGRIQSVEFDHDTGFMDLDAAGLVDIIPGSVDALVGTVDSLVGTVDSL</sequence>
<evidence type="ECO:0000313" key="1">
    <source>
        <dbReference type="EMBL" id="TQM25118.1"/>
    </source>
</evidence>
<protein>
    <recommendedName>
        <fullName evidence="3">Carbohydrate binding protein</fullName>
    </recommendedName>
</protein>